<dbReference type="Gene3D" id="2.30.30.320">
    <property type="entry name" value="DUF1653-like domain"/>
    <property type="match status" value="1"/>
</dbReference>
<proteinExistence type="predicted"/>
<gene>
    <name evidence="3" type="ORF">CS062_01795</name>
</gene>
<dbReference type="RefSeq" id="WP_099859756.1">
    <property type="nucleotide sequence ID" value="NZ_PEOG01000006.1"/>
</dbReference>
<feature type="region of interest" description="Disordered" evidence="1">
    <location>
        <begin position="1"/>
        <end position="38"/>
    </location>
</feature>
<keyword evidence="4" id="KW-1185">Reference proteome</keyword>
<dbReference type="InterPro" id="IPR037135">
    <property type="entry name" value="DUF1653-like_dom_sf"/>
</dbReference>
<dbReference type="Proteomes" id="UP000231501">
    <property type="component" value="Unassembled WGS sequence"/>
</dbReference>
<dbReference type="InterPro" id="IPR023387">
    <property type="entry name" value="DUF1653-like_dom"/>
</dbReference>
<evidence type="ECO:0000313" key="3">
    <source>
        <dbReference type="EMBL" id="PIM54957.1"/>
    </source>
</evidence>
<organism evidence="3 4">
    <name type="scientific">Roseateles chitinivorans</name>
    <dbReference type="NCBI Taxonomy" id="2917965"/>
    <lineage>
        <taxon>Bacteria</taxon>
        <taxon>Pseudomonadati</taxon>
        <taxon>Pseudomonadota</taxon>
        <taxon>Betaproteobacteria</taxon>
        <taxon>Burkholderiales</taxon>
        <taxon>Sphaerotilaceae</taxon>
        <taxon>Roseateles</taxon>
    </lineage>
</organism>
<name>A0A2G9CEX6_9BURK</name>
<evidence type="ECO:0000256" key="1">
    <source>
        <dbReference type="SAM" id="MobiDB-lite"/>
    </source>
</evidence>
<protein>
    <recommendedName>
        <fullName evidence="2">DUF1653 domain-containing protein</fullName>
    </recommendedName>
</protein>
<comment type="caution">
    <text evidence="3">The sequence shown here is derived from an EMBL/GenBank/DDBJ whole genome shotgun (WGS) entry which is preliminary data.</text>
</comment>
<reference evidence="3 4" key="1">
    <citation type="submission" date="2017-11" db="EMBL/GenBank/DDBJ databases">
        <title>Draft genome sequence of Mitsuaria sp. HWN-4.</title>
        <authorList>
            <person name="Gundlapally S.R."/>
        </authorList>
    </citation>
    <scope>NUCLEOTIDE SEQUENCE [LARGE SCALE GENOMIC DNA]</scope>
    <source>
        <strain evidence="3 4">HWN-4</strain>
    </source>
</reference>
<dbReference type="Pfam" id="PF07866">
    <property type="entry name" value="DUF1653"/>
    <property type="match status" value="1"/>
</dbReference>
<feature type="compositionally biased region" description="Low complexity" evidence="1">
    <location>
        <begin position="1"/>
        <end position="19"/>
    </location>
</feature>
<evidence type="ECO:0000259" key="2">
    <source>
        <dbReference type="Pfam" id="PF07866"/>
    </source>
</evidence>
<accession>A0A2G9CEX6</accession>
<dbReference type="OrthoDB" id="371169at2"/>
<dbReference type="EMBL" id="PEOG01000006">
    <property type="protein sequence ID" value="PIM54957.1"/>
    <property type="molecule type" value="Genomic_DNA"/>
</dbReference>
<evidence type="ECO:0000313" key="4">
    <source>
        <dbReference type="Proteomes" id="UP000231501"/>
    </source>
</evidence>
<sequence>MSDATPSPRPSAAPVAASPGHGAGDPLAPLPEAPPGRYRHYKGGEYEVRGVVRHSETLEPLVLYQPRYGDSGLWVRPYDMFFGTVEVDGRAVPRFARIGD</sequence>
<feature type="domain" description="DUF1653" evidence="2">
    <location>
        <begin position="36"/>
        <end position="96"/>
    </location>
</feature>
<dbReference type="AlphaFoldDB" id="A0A2G9CEX6"/>